<organism evidence="1">
    <name type="scientific">mine drainage metagenome</name>
    <dbReference type="NCBI Taxonomy" id="410659"/>
    <lineage>
        <taxon>unclassified sequences</taxon>
        <taxon>metagenomes</taxon>
        <taxon>ecological metagenomes</taxon>
    </lineage>
</organism>
<evidence type="ECO:0000313" key="1">
    <source>
        <dbReference type="EMBL" id="OIQ66833.1"/>
    </source>
</evidence>
<dbReference type="AlphaFoldDB" id="A0A1J5P5L9"/>
<reference evidence="1" key="1">
    <citation type="submission" date="2016-10" db="EMBL/GenBank/DDBJ databases">
        <title>Sequence of Gallionella enrichment culture.</title>
        <authorList>
            <person name="Poehlein A."/>
            <person name="Muehling M."/>
            <person name="Daniel R."/>
        </authorList>
    </citation>
    <scope>NUCLEOTIDE SEQUENCE</scope>
</reference>
<comment type="caution">
    <text evidence="1">The sequence shown here is derived from an EMBL/GenBank/DDBJ whole genome shotgun (WGS) entry which is preliminary data.</text>
</comment>
<dbReference type="EMBL" id="MLJW01006333">
    <property type="protein sequence ID" value="OIQ66833.1"/>
    <property type="molecule type" value="Genomic_DNA"/>
</dbReference>
<accession>A0A1J5P5L9</accession>
<name>A0A1J5P5L9_9ZZZZ</name>
<gene>
    <name evidence="1" type="ORF">GALL_515940</name>
</gene>
<sequence length="60" mass="6668">MLGANATNSRTSRNQSYELQYLVSGNCHAEGKYVTTVIAFPIRITQSLKIVRVVEQPVTI</sequence>
<protein>
    <submittedName>
        <fullName evidence="1">Uncharacterized protein</fullName>
    </submittedName>
</protein>
<proteinExistence type="predicted"/>